<protein>
    <submittedName>
        <fullName evidence="3">Aldehyde dehydrogenase family protein</fullName>
    </submittedName>
</protein>
<evidence type="ECO:0000313" key="4">
    <source>
        <dbReference type="Proteomes" id="UP001218638"/>
    </source>
</evidence>
<keyword evidence="4" id="KW-1185">Reference proteome</keyword>
<feature type="domain" description="Aldehyde dehydrogenase" evidence="2">
    <location>
        <begin position="21"/>
        <end position="256"/>
    </location>
</feature>
<dbReference type="PANTHER" id="PTHR11699">
    <property type="entry name" value="ALDEHYDE DEHYDROGENASE-RELATED"/>
    <property type="match status" value="1"/>
</dbReference>
<name>A0AAF0CMV0_9BACT</name>
<dbReference type="Proteomes" id="UP001218638">
    <property type="component" value="Chromosome"/>
</dbReference>
<dbReference type="RefSeq" id="WP_330929953.1">
    <property type="nucleotide sequence ID" value="NZ_CP119075.1"/>
</dbReference>
<dbReference type="KEGG" id="slom:PXH66_20180"/>
<sequence length="291" mass="30763">MSRLSISKTPKCYVGGKFIRSESGRTFPLADAAGEFFAHIPQCTRKDVRNAVEIAAKAGAGWADRSGYNRGQILYRLAEMMEPRAAELEAALKLSGATPAAAAKEVSATIDRTVHFAGWTDKYEQLLGSVNPVASPHFNFTVTEPTGVVAIVAPDEAPLLALITLVLPAIVSGNSVIALASETAPYPAIVLGEMLATSDLPGGVVNLLTGLRKEIIPTFATHAHIRAVSGAVNAADRETLEQGAADSVKRVKLLTGNATDIDWLAGHGPTPSLYAIRDLLEFKTTWHPVGA</sequence>
<dbReference type="AlphaFoldDB" id="A0AAF0CMV0"/>
<reference evidence="3" key="1">
    <citation type="submission" date="2023-03" db="EMBL/GenBank/DDBJ databases">
        <title>Lomoglobus Profundus gen. nov., sp. nov., a novel member of the phylum Verrucomicrobia, isolated from deep-marine sediment of South China Sea.</title>
        <authorList>
            <person name="Ahmad T."/>
            <person name="Ishaq S.E."/>
            <person name="Wang F."/>
        </authorList>
    </citation>
    <scope>NUCLEOTIDE SEQUENCE</scope>
    <source>
        <strain evidence="3">LMO-M01</strain>
    </source>
</reference>
<dbReference type="GO" id="GO:0016491">
    <property type="term" value="F:oxidoreductase activity"/>
    <property type="evidence" value="ECO:0007669"/>
    <property type="project" value="UniProtKB-KW"/>
</dbReference>
<proteinExistence type="predicted"/>
<accession>A0AAF0CMV0</accession>
<dbReference type="InterPro" id="IPR016162">
    <property type="entry name" value="Ald_DH_N"/>
</dbReference>
<dbReference type="InterPro" id="IPR016161">
    <property type="entry name" value="Ald_DH/histidinol_DH"/>
</dbReference>
<evidence type="ECO:0000313" key="3">
    <source>
        <dbReference type="EMBL" id="WED64668.1"/>
    </source>
</evidence>
<dbReference type="SUPFAM" id="SSF53720">
    <property type="entry name" value="ALDH-like"/>
    <property type="match status" value="1"/>
</dbReference>
<dbReference type="Gene3D" id="3.40.605.10">
    <property type="entry name" value="Aldehyde Dehydrogenase, Chain A, domain 1"/>
    <property type="match status" value="1"/>
</dbReference>
<dbReference type="Pfam" id="PF00171">
    <property type="entry name" value="Aldedh"/>
    <property type="match status" value="1"/>
</dbReference>
<dbReference type="EMBL" id="CP119075">
    <property type="protein sequence ID" value="WED64668.1"/>
    <property type="molecule type" value="Genomic_DNA"/>
</dbReference>
<gene>
    <name evidence="3" type="ORF">PXH66_20180</name>
</gene>
<keyword evidence="1" id="KW-0560">Oxidoreductase</keyword>
<organism evidence="3 4">
    <name type="scientific">Synoicihabitans lomoniglobus</name>
    <dbReference type="NCBI Taxonomy" id="2909285"/>
    <lineage>
        <taxon>Bacteria</taxon>
        <taxon>Pseudomonadati</taxon>
        <taxon>Verrucomicrobiota</taxon>
        <taxon>Opitutia</taxon>
        <taxon>Opitutales</taxon>
        <taxon>Opitutaceae</taxon>
        <taxon>Synoicihabitans</taxon>
    </lineage>
</organism>
<evidence type="ECO:0000256" key="1">
    <source>
        <dbReference type="ARBA" id="ARBA00023002"/>
    </source>
</evidence>
<dbReference type="InterPro" id="IPR015590">
    <property type="entry name" value="Aldehyde_DH_dom"/>
</dbReference>
<evidence type="ECO:0000259" key="2">
    <source>
        <dbReference type="Pfam" id="PF00171"/>
    </source>
</evidence>